<dbReference type="AlphaFoldDB" id="A0AAW0IVG0"/>
<accession>A0AAW0IVG0</accession>
<name>A0AAW0IVG0_QUESU</name>
<keyword evidence="3" id="KW-1185">Reference proteome</keyword>
<dbReference type="EMBL" id="PKMF04000832">
    <property type="protein sequence ID" value="KAK7818312.1"/>
    <property type="molecule type" value="Genomic_DNA"/>
</dbReference>
<evidence type="ECO:0000313" key="2">
    <source>
        <dbReference type="EMBL" id="KAK7818312.1"/>
    </source>
</evidence>
<comment type="caution">
    <text evidence="2">The sequence shown here is derived from an EMBL/GenBank/DDBJ whole genome shotgun (WGS) entry which is preliminary data.</text>
</comment>
<feature type="region of interest" description="Disordered" evidence="1">
    <location>
        <begin position="80"/>
        <end position="106"/>
    </location>
</feature>
<dbReference type="Proteomes" id="UP000237347">
    <property type="component" value="Unassembled WGS sequence"/>
</dbReference>
<evidence type="ECO:0000256" key="1">
    <source>
        <dbReference type="SAM" id="MobiDB-lite"/>
    </source>
</evidence>
<reference evidence="2 3" key="1">
    <citation type="journal article" date="2018" name="Sci. Data">
        <title>The draft genome sequence of cork oak.</title>
        <authorList>
            <person name="Ramos A.M."/>
            <person name="Usie A."/>
            <person name="Barbosa P."/>
            <person name="Barros P.M."/>
            <person name="Capote T."/>
            <person name="Chaves I."/>
            <person name="Simoes F."/>
            <person name="Abreu I."/>
            <person name="Carrasquinho I."/>
            <person name="Faro C."/>
            <person name="Guimaraes J.B."/>
            <person name="Mendonca D."/>
            <person name="Nobrega F."/>
            <person name="Rodrigues L."/>
            <person name="Saibo N.J.M."/>
            <person name="Varela M.C."/>
            <person name="Egas C."/>
            <person name="Matos J."/>
            <person name="Miguel C.M."/>
            <person name="Oliveira M.M."/>
            <person name="Ricardo C.P."/>
            <person name="Goncalves S."/>
        </authorList>
    </citation>
    <scope>NUCLEOTIDE SEQUENCE [LARGE SCALE GENOMIC DNA]</scope>
    <source>
        <strain evidence="3">cv. HL8</strain>
    </source>
</reference>
<feature type="compositionally biased region" description="Basic and acidic residues" evidence="1">
    <location>
        <begin position="94"/>
        <end position="106"/>
    </location>
</feature>
<gene>
    <name evidence="2" type="ORF">CFP56_041413</name>
</gene>
<protein>
    <submittedName>
        <fullName evidence="2">Uncharacterized protein</fullName>
    </submittedName>
</protein>
<sequence length="106" mass="12332">MLMAKLEASSISEELVKVYRWWVPRWLAVHLLYFQSYKVTHWNDHGRPALDLIESKANHLKGTGSMDQSLAVATKVIYGGGENSGKEIRKKQKQKQEQERTKMWKC</sequence>
<organism evidence="2 3">
    <name type="scientific">Quercus suber</name>
    <name type="common">Cork oak</name>
    <dbReference type="NCBI Taxonomy" id="58331"/>
    <lineage>
        <taxon>Eukaryota</taxon>
        <taxon>Viridiplantae</taxon>
        <taxon>Streptophyta</taxon>
        <taxon>Embryophyta</taxon>
        <taxon>Tracheophyta</taxon>
        <taxon>Spermatophyta</taxon>
        <taxon>Magnoliopsida</taxon>
        <taxon>eudicotyledons</taxon>
        <taxon>Gunneridae</taxon>
        <taxon>Pentapetalae</taxon>
        <taxon>rosids</taxon>
        <taxon>fabids</taxon>
        <taxon>Fagales</taxon>
        <taxon>Fagaceae</taxon>
        <taxon>Quercus</taxon>
    </lineage>
</organism>
<evidence type="ECO:0000313" key="3">
    <source>
        <dbReference type="Proteomes" id="UP000237347"/>
    </source>
</evidence>
<proteinExistence type="predicted"/>